<feature type="chain" id="PRO_5046896533" evidence="8">
    <location>
        <begin position="21"/>
        <end position="244"/>
    </location>
</feature>
<name>A0ABS0IDQ2_9BACT</name>
<accession>A0ABS0IDQ2</accession>
<dbReference type="Gene3D" id="1.20.1600.10">
    <property type="entry name" value="Outer membrane efflux proteins (OEP)"/>
    <property type="match status" value="1"/>
</dbReference>
<keyword evidence="7" id="KW-0998">Cell outer membrane</keyword>
<comment type="caution">
    <text evidence="9">The sequence shown here is derived from an EMBL/GenBank/DDBJ whole genome shotgun (WGS) entry which is preliminary data.</text>
</comment>
<keyword evidence="8" id="KW-0732">Signal</keyword>
<dbReference type="RefSeq" id="WP_196280889.1">
    <property type="nucleotide sequence ID" value="NZ_JADQDQ010000002.1"/>
</dbReference>
<dbReference type="PANTHER" id="PTHR30026:SF20">
    <property type="entry name" value="OUTER MEMBRANE PROTEIN TOLC"/>
    <property type="match status" value="1"/>
</dbReference>
<evidence type="ECO:0000256" key="2">
    <source>
        <dbReference type="ARBA" id="ARBA00007613"/>
    </source>
</evidence>
<keyword evidence="10" id="KW-1185">Reference proteome</keyword>
<dbReference type="InterPro" id="IPR003423">
    <property type="entry name" value="OMP_efflux"/>
</dbReference>
<dbReference type="PANTHER" id="PTHR30026">
    <property type="entry name" value="OUTER MEMBRANE PROTEIN TOLC"/>
    <property type="match status" value="1"/>
</dbReference>
<evidence type="ECO:0000313" key="9">
    <source>
        <dbReference type="EMBL" id="MBF9236490.1"/>
    </source>
</evidence>
<keyword evidence="3" id="KW-0813">Transport</keyword>
<sequence length="244" mass="26978">MIKTLLRALLWALPTTLAFGQAKPAANEGWQSVFFDSPETTLPILTAAAIQHSAQLKAMELDKSIGKQNITLAKEAILGNLGVNTNYTYGSLVSVGGTGLDQLAVRNTPRYSAGINFSLPLGQLVSRGNQIKREVLSYERTEAVRQDQENQLRQQIIPLYQNVRLARKLLTLQQEAYVNVRTNYQLAEKQFRQGQLTLQELSGNTGQLTSASMAQESARSQYDTAFMILEEVVGAKISTLMTTR</sequence>
<evidence type="ECO:0000256" key="4">
    <source>
        <dbReference type="ARBA" id="ARBA00022452"/>
    </source>
</evidence>
<evidence type="ECO:0000256" key="7">
    <source>
        <dbReference type="ARBA" id="ARBA00023237"/>
    </source>
</evidence>
<comment type="subcellular location">
    <subcellularLocation>
        <location evidence="1">Cell outer membrane</location>
    </subcellularLocation>
</comment>
<evidence type="ECO:0000256" key="5">
    <source>
        <dbReference type="ARBA" id="ARBA00022692"/>
    </source>
</evidence>
<dbReference type="EMBL" id="JADQDQ010000002">
    <property type="protein sequence ID" value="MBF9236490.1"/>
    <property type="molecule type" value="Genomic_DNA"/>
</dbReference>
<evidence type="ECO:0000313" key="10">
    <source>
        <dbReference type="Proteomes" id="UP000597617"/>
    </source>
</evidence>
<evidence type="ECO:0000256" key="3">
    <source>
        <dbReference type="ARBA" id="ARBA00022448"/>
    </source>
</evidence>
<feature type="signal peptide" evidence="8">
    <location>
        <begin position="1"/>
        <end position="20"/>
    </location>
</feature>
<evidence type="ECO:0000256" key="8">
    <source>
        <dbReference type="SAM" id="SignalP"/>
    </source>
</evidence>
<comment type="similarity">
    <text evidence="2">Belongs to the outer membrane factor (OMF) (TC 1.B.17) family.</text>
</comment>
<evidence type="ECO:0000256" key="6">
    <source>
        <dbReference type="ARBA" id="ARBA00023136"/>
    </source>
</evidence>
<dbReference type="InterPro" id="IPR051906">
    <property type="entry name" value="TolC-like"/>
</dbReference>
<evidence type="ECO:0000256" key="1">
    <source>
        <dbReference type="ARBA" id="ARBA00004442"/>
    </source>
</evidence>
<dbReference type="SUPFAM" id="SSF56954">
    <property type="entry name" value="Outer membrane efflux proteins (OEP)"/>
    <property type="match status" value="1"/>
</dbReference>
<proteinExistence type="inferred from homology"/>
<gene>
    <name evidence="9" type="ORF">I2I05_03690</name>
</gene>
<protein>
    <submittedName>
        <fullName evidence="9">TolC family protein</fullName>
    </submittedName>
</protein>
<organism evidence="9 10">
    <name type="scientific">Hymenobacter jeongseonensis</name>
    <dbReference type="NCBI Taxonomy" id="2791027"/>
    <lineage>
        <taxon>Bacteria</taxon>
        <taxon>Pseudomonadati</taxon>
        <taxon>Bacteroidota</taxon>
        <taxon>Cytophagia</taxon>
        <taxon>Cytophagales</taxon>
        <taxon>Hymenobacteraceae</taxon>
        <taxon>Hymenobacter</taxon>
    </lineage>
</organism>
<keyword evidence="6" id="KW-0472">Membrane</keyword>
<reference evidence="9 10" key="1">
    <citation type="submission" date="2020-11" db="EMBL/GenBank/DDBJ databases">
        <authorList>
            <person name="Kim M.K."/>
        </authorList>
    </citation>
    <scope>NUCLEOTIDE SEQUENCE [LARGE SCALE GENOMIC DNA]</scope>
    <source>
        <strain evidence="9 10">BT683</strain>
    </source>
</reference>
<dbReference type="Pfam" id="PF02321">
    <property type="entry name" value="OEP"/>
    <property type="match status" value="1"/>
</dbReference>
<dbReference type="Proteomes" id="UP000597617">
    <property type="component" value="Unassembled WGS sequence"/>
</dbReference>
<keyword evidence="4" id="KW-1134">Transmembrane beta strand</keyword>
<keyword evidence="5" id="KW-0812">Transmembrane</keyword>